<evidence type="ECO:0000313" key="1">
    <source>
        <dbReference type="EMBL" id="KFM68840.1"/>
    </source>
</evidence>
<protein>
    <submittedName>
        <fullName evidence="1">Uncharacterized protein</fullName>
    </submittedName>
</protein>
<dbReference type="Proteomes" id="UP000054359">
    <property type="component" value="Unassembled WGS sequence"/>
</dbReference>
<dbReference type="EMBL" id="KK116811">
    <property type="protein sequence ID" value="KFM68840.1"/>
    <property type="molecule type" value="Genomic_DNA"/>
</dbReference>
<dbReference type="AlphaFoldDB" id="A0A087TUQ1"/>
<feature type="non-terminal residue" evidence="1">
    <location>
        <position position="56"/>
    </location>
</feature>
<sequence length="56" mass="6036">MAKAHLRPFFTALTPCKFSSPAENATVKPHLGFIIACILFLSSANINSPPSKSSFK</sequence>
<keyword evidence="2" id="KW-1185">Reference proteome</keyword>
<evidence type="ECO:0000313" key="2">
    <source>
        <dbReference type="Proteomes" id="UP000054359"/>
    </source>
</evidence>
<gene>
    <name evidence="1" type="ORF">X975_07150</name>
</gene>
<organism evidence="1 2">
    <name type="scientific">Stegodyphus mimosarum</name>
    <name type="common">African social velvet spider</name>
    <dbReference type="NCBI Taxonomy" id="407821"/>
    <lineage>
        <taxon>Eukaryota</taxon>
        <taxon>Metazoa</taxon>
        <taxon>Ecdysozoa</taxon>
        <taxon>Arthropoda</taxon>
        <taxon>Chelicerata</taxon>
        <taxon>Arachnida</taxon>
        <taxon>Araneae</taxon>
        <taxon>Araneomorphae</taxon>
        <taxon>Entelegynae</taxon>
        <taxon>Eresoidea</taxon>
        <taxon>Eresidae</taxon>
        <taxon>Stegodyphus</taxon>
    </lineage>
</organism>
<accession>A0A087TUQ1</accession>
<reference evidence="1 2" key="1">
    <citation type="submission" date="2013-11" db="EMBL/GenBank/DDBJ databases">
        <title>Genome sequencing of Stegodyphus mimosarum.</title>
        <authorList>
            <person name="Bechsgaard J."/>
        </authorList>
    </citation>
    <scope>NUCLEOTIDE SEQUENCE [LARGE SCALE GENOMIC DNA]</scope>
</reference>
<proteinExistence type="predicted"/>
<name>A0A087TUQ1_STEMI</name>